<evidence type="ECO:0000313" key="12">
    <source>
        <dbReference type="Proteomes" id="UP000708208"/>
    </source>
</evidence>
<evidence type="ECO:0000256" key="8">
    <source>
        <dbReference type="ARBA" id="ARBA00023136"/>
    </source>
</evidence>
<feature type="non-terminal residue" evidence="11">
    <location>
        <position position="1"/>
    </location>
</feature>
<dbReference type="EMBL" id="CAJVCH010503461">
    <property type="protein sequence ID" value="CAG7821212.1"/>
    <property type="molecule type" value="Genomic_DNA"/>
</dbReference>
<dbReference type="FunFam" id="1.10.357.20:FF:000002">
    <property type="entry name" value="Solute carrier family 41, member 2"/>
    <property type="match status" value="1"/>
</dbReference>
<sequence>FNIDSSLSNQLYPQSSVLGTSGEGTSCERGITGYTSGYDGSHDKSSWKKLSAHNMSSADLESSGAGSSVNIRRRVVAGLVDASIEDQNKEKVNIGTHKGQAMSHNFIDKMDSDPRDDTVEYSALQGQMDSPSREGSPTRTPEKYFEMALLNGEKSHLLDESPTTEDSSLEIKIQDEETFLTIFLSVFIPFLIAGIGMVGAGLVLDIVQHWEVFVIIPEIFILVPALLGLKGNLEMTLASRLSTQANLGNMDNPKSQWNMTVANLSLVQCQAIVVGFLASIAAVILGWFHEGEFHVNRGLILCTSSVLTASIASFALGVVMVLVIVMSRHFKVNPDNVATPIAASLGDLTTLSLLACISNSIYSVIEHHHWLAPTIIGLYLLSTPLWIYLTSKHKQTREVLTSGWAPVLFAMVISSLGGLILDFTVKIFNGVAVFQPVINGVGGNLVAVQASRISTSLHFETELGTLPNGRKRICASPFAVFFSRGGHSKTARALLLMVVPGHLIFCYTIRYVRAGHTSITIVFLVVYLLAAMIQVLLLLYIAEVLIQYLWLKKTDPDNSAIPYLTALGDLIGTALLAIAFHLLYAIGDRDADVGD</sequence>
<reference evidence="11" key="1">
    <citation type="submission" date="2021-06" db="EMBL/GenBank/DDBJ databases">
        <authorList>
            <person name="Hodson N. C."/>
            <person name="Mongue J. A."/>
            <person name="Jaron S. K."/>
        </authorList>
    </citation>
    <scope>NUCLEOTIDE SEQUENCE</scope>
</reference>
<feature type="transmembrane region" description="Helical" evidence="9">
    <location>
        <begin position="264"/>
        <end position="286"/>
    </location>
</feature>
<evidence type="ECO:0000256" key="9">
    <source>
        <dbReference type="SAM" id="Phobius"/>
    </source>
</evidence>
<evidence type="ECO:0000259" key="10">
    <source>
        <dbReference type="Pfam" id="PF01769"/>
    </source>
</evidence>
<comment type="subcellular location">
    <subcellularLocation>
        <location evidence="1">Membrane</location>
        <topology evidence="1">Multi-pass membrane protein</topology>
    </subcellularLocation>
</comment>
<feature type="transmembrane region" description="Helical" evidence="9">
    <location>
        <begin position="298"/>
        <end position="325"/>
    </location>
</feature>
<evidence type="ECO:0000256" key="7">
    <source>
        <dbReference type="ARBA" id="ARBA00023065"/>
    </source>
</evidence>
<feature type="transmembrane region" description="Helical" evidence="9">
    <location>
        <begin position="427"/>
        <end position="448"/>
    </location>
</feature>
<protein>
    <recommendedName>
        <fullName evidence="10">SLC41A/MgtE integral membrane domain-containing protein</fullName>
    </recommendedName>
</protein>
<dbReference type="FunFam" id="1.10.357.20:FF:000001">
    <property type="entry name" value="Solute carrier family 41 member 2"/>
    <property type="match status" value="1"/>
</dbReference>
<evidence type="ECO:0000256" key="6">
    <source>
        <dbReference type="ARBA" id="ARBA00022989"/>
    </source>
</evidence>
<dbReference type="PANTHER" id="PTHR16228">
    <property type="entry name" value="DIVALENT CATION TRANSPORTER SOLUTE CARRIER FAMILY 41"/>
    <property type="match status" value="1"/>
</dbReference>
<feature type="domain" description="SLC41A/MgtE integral membrane" evidence="10">
    <location>
        <begin position="223"/>
        <end position="356"/>
    </location>
</feature>
<dbReference type="PANTHER" id="PTHR16228:SF7">
    <property type="entry name" value="SLC41A_MGTE INTEGRAL MEMBRANE DOMAIN-CONTAINING PROTEIN"/>
    <property type="match status" value="1"/>
</dbReference>
<evidence type="ECO:0000313" key="11">
    <source>
        <dbReference type="EMBL" id="CAG7821212.1"/>
    </source>
</evidence>
<proteinExistence type="inferred from homology"/>
<keyword evidence="3" id="KW-0813">Transport</keyword>
<dbReference type="Proteomes" id="UP000708208">
    <property type="component" value="Unassembled WGS sequence"/>
</dbReference>
<dbReference type="InterPro" id="IPR045349">
    <property type="entry name" value="SLC41A1-3"/>
</dbReference>
<feature type="transmembrane region" description="Helical" evidence="9">
    <location>
        <begin position="493"/>
        <end position="512"/>
    </location>
</feature>
<dbReference type="InterPro" id="IPR006667">
    <property type="entry name" value="SLC41_membr_dom"/>
</dbReference>
<dbReference type="OrthoDB" id="5791097at2759"/>
<dbReference type="AlphaFoldDB" id="A0A8J2KRH3"/>
<keyword evidence="4 9" id="KW-0812">Transmembrane</keyword>
<comment type="similarity">
    <text evidence="2">Belongs to the SLC41A transporter family.</text>
</comment>
<feature type="transmembrane region" description="Helical" evidence="9">
    <location>
        <begin position="518"/>
        <end position="542"/>
    </location>
</feature>
<feature type="transmembrane region" description="Helical" evidence="9">
    <location>
        <begin position="401"/>
        <end position="421"/>
    </location>
</feature>
<dbReference type="GO" id="GO:0008324">
    <property type="term" value="F:monoatomic cation transmembrane transporter activity"/>
    <property type="evidence" value="ECO:0007669"/>
    <property type="project" value="InterPro"/>
</dbReference>
<keyword evidence="6 9" id="KW-1133">Transmembrane helix</keyword>
<feature type="transmembrane region" description="Helical" evidence="9">
    <location>
        <begin position="563"/>
        <end position="586"/>
    </location>
</feature>
<evidence type="ECO:0000256" key="5">
    <source>
        <dbReference type="ARBA" id="ARBA00022842"/>
    </source>
</evidence>
<dbReference type="GO" id="GO:0005886">
    <property type="term" value="C:plasma membrane"/>
    <property type="evidence" value="ECO:0007669"/>
    <property type="project" value="TreeGrafter"/>
</dbReference>
<feature type="transmembrane region" description="Helical" evidence="9">
    <location>
        <begin position="179"/>
        <end position="204"/>
    </location>
</feature>
<organism evidence="11 12">
    <name type="scientific">Allacma fusca</name>
    <dbReference type="NCBI Taxonomy" id="39272"/>
    <lineage>
        <taxon>Eukaryota</taxon>
        <taxon>Metazoa</taxon>
        <taxon>Ecdysozoa</taxon>
        <taxon>Arthropoda</taxon>
        <taxon>Hexapoda</taxon>
        <taxon>Collembola</taxon>
        <taxon>Symphypleona</taxon>
        <taxon>Sminthuridae</taxon>
        <taxon>Allacma</taxon>
    </lineage>
</organism>
<gene>
    <name evidence="11" type="ORF">AFUS01_LOCUS31561</name>
</gene>
<keyword evidence="5" id="KW-0460">Magnesium</keyword>
<feature type="domain" description="SLC41A/MgtE integral membrane" evidence="10">
    <location>
        <begin position="435"/>
        <end position="578"/>
    </location>
</feature>
<evidence type="ECO:0000256" key="3">
    <source>
        <dbReference type="ARBA" id="ARBA00022448"/>
    </source>
</evidence>
<name>A0A8J2KRH3_9HEXA</name>
<keyword evidence="7" id="KW-0406">Ion transport</keyword>
<feature type="transmembrane region" description="Helical" evidence="9">
    <location>
        <begin position="337"/>
        <end position="364"/>
    </location>
</feature>
<feature type="transmembrane region" description="Helical" evidence="9">
    <location>
        <begin position="370"/>
        <end position="389"/>
    </location>
</feature>
<keyword evidence="8 9" id="KW-0472">Membrane</keyword>
<comment type="caution">
    <text evidence="11">The sequence shown here is derived from an EMBL/GenBank/DDBJ whole genome shotgun (WGS) entry which is preliminary data.</text>
</comment>
<evidence type="ECO:0000256" key="2">
    <source>
        <dbReference type="ARBA" id="ARBA00009749"/>
    </source>
</evidence>
<keyword evidence="12" id="KW-1185">Reference proteome</keyword>
<evidence type="ECO:0000256" key="4">
    <source>
        <dbReference type="ARBA" id="ARBA00022692"/>
    </source>
</evidence>
<feature type="transmembrane region" description="Helical" evidence="9">
    <location>
        <begin position="210"/>
        <end position="229"/>
    </location>
</feature>
<accession>A0A8J2KRH3</accession>
<dbReference type="Pfam" id="PF01769">
    <property type="entry name" value="MgtE"/>
    <property type="match status" value="2"/>
</dbReference>
<evidence type="ECO:0000256" key="1">
    <source>
        <dbReference type="ARBA" id="ARBA00004141"/>
    </source>
</evidence>